<gene>
    <name evidence="4" type="ORF">Mgra_00003778</name>
</gene>
<evidence type="ECO:0000256" key="3">
    <source>
        <dbReference type="ARBA" id="ARBA00022840"/>
    </source>
</evidence>
<dbReference type="InterPro" id="IPR011068">
    <property type="entry name" value="NuclTrfase_I-like_C"/>
</dbReference>
<dbReference type="GO" id="GO:0005524">
    <property type="term" value="F:ATP binding"/>
    <property type="evidence" value="ECO:0007669"/>
    <property type="project" value="UniProtKB-KW"/>
</dbReference>
<dbReference type="GO" id="GO:0016779">
    <property type="term" value="F:nucleotidyltransferase activity"/>
    <property type="evidence" value="ECO:0007669"/>
    <property type="project" value="InterPro"/>
</dbReference>
<organism evidence="4 5">
    <name type="scientific">Meloidogyne graminicola</name>
    <dbReference type="NCBI Taxonomy" id="189291"/>
    <lineage>
        <taxon>Eukaryota</taxon>
        <taxon>Metazoa</taxon>
        <taxon>Ecdysozoa</taxon>
        <taxon>Nematoda</taxon>
        <taxon>Chromadorea</taxon>
        <taxon>Rhabditida</taxon>
        <taxon>Tylenchina</taxon>
        <taxon>Tylenchomorpha</taxon>
        <taxon>Tylenchoidea</taxon>
        <taxon>Meloidogynidae</taxon>
        <taxon>Meloidogyninae</taxon>
        <taxon>Meloidogyne</taxon>
    </lineage>
</organism>
<protein>
    <submittedName>
        <fullName evidence="4">Uncharacterized protein</fullName>
    </submittedName>
</protein>
<evidence type="ECO:0000313" key="4">
    <source>
        <dbReference type="EMBL" id="KAF7636832.1"/>
    </source>
</evidence>
<keyword evidence="2" id="KW-0547">Nucleotide-binding</keyword>
<dbReference type="EMBL" id="JABEBT010000026">
    <property type="protein sequence ID" value="KAF7636832.1"/>
    <property type="molecule type" value="Genomic_DNA"/>
</dbReference>
<dbReference type="GO" id="GO:0031123">
    <property type="term" value="P:RNA 3'-end processing"/>
    <property type="evidence" value="ECO:0007669"/>
    <property type="project" value="InterPro"/>
</dbReference>
<dbReference type="GO" id="GO:0003723">
    <property type="term" value="F:RNA binding"/>
    <property type="evidence" value="ECO:0007669"/>
    <property type="project" value="InterPro"/>
</dbReference>
<keyword evidence="5" id="KW-1185">Reference proteome</keyword>
<accession>A0A8S9ZT08</accession>
<dbReference type="Proteomes" id="UP000605970">
    <property type="component" value="Unassembled WGS sequence"/>
</dbReference>
<sequence>MFNNAKNQTGDFKKLNYAWEMWLNGVKFLKKYKHFLILLCFGNKNTLKESENYCGFVESRIRLESIFTIEVDQNLIKYTHTTGKVNWIPKELYIKYKKYYIKSWWIGIETFSELTPIEMEKNIKENYILTKFVENIKNKTPYALLQGGNVEIFYYYKNPYD</sequence>
<evidence type="ECO:0000256" key="2">
    <source>
        <dbReference type="ARBA" id="ARBA00022741"/>
    </source>
</evidence>
<evidence type="ECO:0000313" key="5">
    <source>
        <dbReference type="Proteomes" id="UP000605970"/>
    </source>
</evidence>
<dbReference type="Gene3D" id="3.30.70.590">
    <property type="entry name" value="Poly(A) polymerase predicted RNA binding domain"/>
    <property type="match status" value="1"/>
</dbReference>
<dbReference type="OrthoDB" id="10263155at2759"/>
<proteinExistence type="predicted"/>
<evidence type="ECO:0000256" key="1">
    <source>
        <dbReference type="ARBA" id="ARBA00022679"/>
    </source>
</evidence>
<keyword evidence="3" id="KW-0067">ATP-binding</keyword>
<keyword evidence="1" id="KW-0808">Transferase</keyword>
<dbReference type="SUPFAM" id="SSF55003">
    <property type="entry name" value="PAP/Archaeal CCA-adding enzyme, C-terminal domain"/>
    <property type="match status" value="1"/>
</dbReference>
<dbReference type="AlphaFoldDB" id="A0A8S9ZT08"/>
<comment type="caution">
    <text evidence="4">The sequence shown here is derived from an EMBL/GenBank/DDBJ whole genome shotgun (WGS) entry which is preliminary data.</text>
</comment>
<name>A0A8S9ZT08_9BILA</name>
<reference evidence="4" key="1">
    <citation type="journal article" date="2020" name="Ecol. Evol.">
        <title>Genome structure and content of the rice root-knot nematode (Meloidogyne graminicola).</title>
        <authorList>
            <person name="Phan N.T."/>
            <person name="Danchin E.G.J."/>
            <person name="Klopp C."/>
            <person name="Perfus-Barbeoch L."/>
            <person name="Kozlowski D.K."/>
            <person name="Koutsovoulos G.D."/>
            <person name="Lopez-Roques C."/>
            <person name="Bouchez O."/>
            <person name="Zahm M."/>
            <person name="Besnard G."/>
            <person name="Bellafiore S."/>
        </authorList>
    </citation>
    <scope>NUCLEOTIDE SEQUENCE</scope>
    <source>
        <strain evidence="4">VN-18</strain>
    </source>
</reference>